<dbReference type="PIRSF" id="PIRSF005962">
    <property type="entry name" value="Pept_M20D_amidohydro"/>
    <property type="match status" value="1"/>
</dbReference>
<protein>
    <submittedName>
        <fullName evidence="5">Amidohydrolase</fullName>
        <ecNumber evidence="5">3.5.1.-</ecNumber>
    </submittedName>
</protein>
<dbReference type="Gene3D" id="3.30.70.360">
    <property type="match status" value="1"/>
</dbReference>
<evidence type="ECO:0000256" key="3">
    <source>
        <dbReference type="PIRSR" id="PIRSR005962-1"/>
    </source>
</evidence>
<dbReference type="EC" id="3.5.1.-" evidence="5"/>
<comment type="similarity">
    <text evidence="1">Belongs to the peptidase M20 family.</text>
</comment>
<feature type="binding site" evidence="3">
    <location>
        <position position="351"/>
    </location>
    <ligand>
        <name>Mn(2+)</name>
        <dbReference type="ChEBI" id="CHEBI:29035"/>
        <label>2</label>
    </ligand>
</feature>
<feature type="binding site" evidence="3">
    <location>
        <position position="101"/>
    </location>
    <ligand>
        <name>Mn(2+)</name>
        <dbReference type="ChEBI" id="CHEBI:29035"/>
        <label>2</label>
    </ligand>
</feature>
<sequence>MGDLAGRLFAALGEEIPQAVELRRRLHANPEPGGAEHATAERVAAFVREPGVIVAETGRLLRVGPVGPTIAVRAELDALPINERTGVPWAARAGYMHACGHDVHLAALAALLRAARSTGLPVLGILQPREEVYPSGALDVARDAALAAQTVRAYIAVHVHPGIPDGTVAVDAGPINAAADEFTITIKGHGGHGAYPHLAADPVLALCQCVTAIQQLVSRHTDPTHAAVVTVGELSAGTAPNVIPEEVRSRGTIRTLHPDDRDRLHKDLIRTVEHTAAAHGCAGAVEMTPGEPVLNNDPGLSAAVRERLHAQAMPVSAPLRSCGADDFSYFGALAPAVMMFAGVSSAGAALHHAEFLPADDAVELTARAMAAGVLAALPLVDDAWQ</sequence>
<dbReference type="NCBIfam" id="TIGR01891">
    <property type="entry name" value="amidohydrolases"/>
    <property type="match status" value="1"/>
</dbReference>
<dbReference type="InterPro" id="IPR017439">
    <property type="entry name" value="Amidohydrolase"/>
</dbReference>
<name>A0A7Y9ER89_9ACTN</name>
<keyword evidence="3" id="KW-0479">Metal-binding</keyword>
<evidence type="ECO:0000313" key="6">
    <source>
        <dbReference type="Proteomes" id="UP000529783"/>
    </source>
</evidence>
<dbReference type="RefSeq" id="WP_179847982.1">
    <property type="nucleotide sequence ID" value="NZ_JACCBA010000001.1"/>
</dbReference>
<keyword evidence="2 5" id="KW-0378">Hydrolase</keyword>
<dbReference type="AlphaFoldDB" id="A0A7Y9ER89"/>
<dbReference type="CDD" id="cd03886">
    <property type="entry name" value="M20_Acy1"/>
    <property type="match status" value="1"/>
</dbReference>
<dbReference type="InterPro" id="IPR036264">
    <property type="entry name" value="Bact_exopeptidase_dim_dom"/>
</dbReference>
<reference evidence="5 6" key="1">
    <citation type="submission" date="2020-07" db="EMBL/GenBank/DDBJ databases">
        <title>Sequencing the genomes of 1000 actinobacteria strains.</title>
        <authorList>
            <person name="Klenk H.-P."/>
        </authorList>
    </citation>
    <scope>NUCLEOTIDE SEQUENCE [LARGE SCALE GENOMIC DNA]</scope>
    <source>
        <strain evidence="5 6">DSM 40398</strain>
    </source>
</reference>
<proteinExistence type="inferred from homology"/>
<keyword evidence="3" id="KW-0464">Manganese</keyword>
<dbReference type="Pfam" id="PF01546">
    <property type="entry name" value="Peptidase_M20"/>
    <property type="match status" value="1"/>
</dbReference>
<feature type="domain" description="Peptidase M20 dimerisation" evidence="4">
    <location>
        <begin position="181"/>
        <end position="277"/>
    </location>
</feature>
<dbReference type="SUPFAM" id="SSF53187">
    <property type="entry name" value="Zn-dependent exopeptidases"/>
    <property type="match status" value="1"/>
</dbReference>
<dbReference type="EMBL" id="JACCBA010000001">
    <property type="protein sequence ID" value="NYD51620.1"/>
    <property type="molecule type" value="Genomic_DNA"/>
</dbReference>
<dbReference type="Pfam" id="PF07687">
    <property type="entry name" value="M20_dimer"/>
    <property type="match status" value="1"/>
</dbReference>
<dbReference type="Gene3D" id="3.40.630.10">
    <property type="entry name" value="Zn peptidases"/>
    <property type="match status" value="1"/>
</dbReference>
<gene>
    <name evidence="5" type="ORF">BJY14_007603</name>
</gene>
<feature type="binding site" evidence="3">
    <location>
        <position position="131"/>
    </location>
    <ligand>
        <name>Mn(2+)</name>
        <dbReference type="ChEBI" id="CHEBI:29035"/>
        <label>2</label>
    </ligand>
</feature>
<dbReference type="FunFam" id="3.30.70.360:FF:000014">
    <property type="entry name" value="N-acyl-L-amino acid amidohydrolase"/>
    <property type="match status" value="1"/>
</dbReference>
<evidence type="ECO:0000256" key="2">
    <source>
        <dbReference type="ARBA" id="ARBA00022801"/>
    </source>
</evidence>
<keyword evidence="6" id="KW-1185">Reference proteome</keyword>
<dbReference type="InterPro" id="IPR011650">
    <property type="entry name" value="Peptidase_M20_dimer"/>
</dbReference>
<dbReference type="SUPFAM" id="SSF55031">
    <property type="entry name" value="Bacterial exopeptidase dimerisation domain"/>
    <property type="match status" value="1"/>
</dbReference>
<dbReference type="PANTHER" id="PTHR11014:SF63">
    <property type="entry name" value="METALLOPEPTIDASE, PUTATIVE (AFU_ORTHOLOGUE AFUA_6G09600)-RELATED"/>
    <property type="match status" value="1"/>
</dbReference>
<accession>A0A7Y9ER89</accession>
<dbReference type="PANTHER" id="PTHR11014">
    <property type="entry name" value="PEPTIDASE M20 FAMILY MEMBER"/>
    <property type="match status" value="1"/>
</dbReference>
<dbReference type="GO" id="GO:0046872">
    <property type="term" value="F:metal ion binding"/>
    <property type="evidence" value="ECO:0007669"/>
    <property type="project" value="UniProtKB-KW"/>
</dbReference>
<evidence type="ECO:0000313" key="5">
    <source>
        <dbReference type="EMBL" id="NYD51620.1"/>
    </source>
</evidence>
<evidence type="ECO:0000256" key="1">
    <source>
        <dbReference type="ARBA" id="ARBA00006153"/>
    </source>
</evidence>
<comment type="cofactor">
    <cofactor evidence="3">
        <name>Mn(2+)</name>
        <dbReference type="ChEBI" id="CHEBI:29035"/>
    </cofactor>
    <text evidence="3">The Mn(2+) ion enhances activity.</text>
</comment>
<organism evidence="5 6">
    <name type="scientific">Actinomadura luteofluorescens</name>
    <dbReference type="NCBI Taxonomy" id="46163"/>
    <lineage>
        <taxon>Bacteria</taxon>
        <taxon>Bacillati</taxon>
        <taxon>Actinomycetota</taxon>
        <taxon>Actinomycetes</taxon>
        <taxon>Streptosporangiales</taxon>
        <taxon>Thermomonosporaceae</taxon>
        <taxon>Actinomadura</taxon>
    </lineage>
</organism>
<dbReference type="Proteomes" id="UP000529783">
    <property type="component" value="Unassembled WGS sequence"/>
</dbReference>
<feature type="binding site" evidence="3">
    <location>
        <position position="99"/>
    </location>
    <ligand>
        <name>Mn(2+)</name>
        <dbReference type="ChEBI" id="CHEBI:29035"/>
        <label>2</label>
    </ligand>
</feature>
<feature type="binding site" evidence="3">
    <location>
        <position position="158"/>
    </location>
    <ligand>
        <name>Mn(2+)</name>
        <dbReference type="ChEBI" id="CHEBI:29035"/>
        <label>2</label>
    </ligand>
</feature>
<evidence type="ECO:0000259" key="4">
    <source>
        <dbReference type="Pfam" id="PF07687"/>
    </source>
</evidence>
<dbReference type="InterPro" id="IPR002933">
    <property type="entry name" value="Peptidase_M20"/>
</dbReference>
<comment type="caution">
    <text evidence="5">The sequence shown here is derived from an EMBL/GenBank/DDBJ whole genome shotgun (WGS) entry which is preliminary data.</text>
</comment>
<dbReference type="GO" id="GO:0016787">
    <property type="term" value="F:hydrolase activity"/>
    <property type="evidence" value="ECO:0007669"/>
    <property type="project" value="UniProtKB-KW"/>
</dbReference>